<organism evidence="1 2">
    <name type="scientific">Necator americanus</name>
    <name type="common">Human hookworm</name>
    <dbReference type="NCBI Taxonomy" id="51031"/>
    <lineage>
        <taxon>Eukaryota</taxon>
        <taxon>Metazoa</taxon>
        <taxon>Ecdysozoa</taxon>
        <taxon>Nematoda</taxon>
        <taxon>Chromadorea</taxon>
        <taxon>Rhabditida</taxon>
        <taxon>Rhabditina</taxon>
        <taxon>Rhabditomorpha</taxon>
        <taxon>Strongyloidea</taxon>
        <taxon>Ancylostomatidae</taxon>
        <taxon>Bunostominae</taxon>
        <taxon>Necator</taxon>
    </lineage>
</organism>
<accession>A0ABR1BKC2</accession>
<reference evidence="1 2" key="1">
    <citation type="submission" date="2023-08" db="EMBL/GenBank/DDBJ databases">
        <title>A Necator americanus chromosomal reference genome.</title>
        <authorList>
            <person name="Ilik V."/>
            <person name="Petrzelkova K.J."/>
            <person name="Pardy F."/>
            <person name="Fuh T."/>
            <person name="Niatou-Singa F.S."/>
            <person name="Gouil Q."/>
            <person name="Baker L."/>
            <person name="Ritchie M.E."/>
            <person name="Jex A.R."/>
            <person name="Gazzola D."/>
            <person name="Li H."/>
            <person name="Toshio Fujiwara R."/>
            <person name="Zhan B."/>
            <person name="Aroian R.V."/>
            <person name="Pafco B."/>
            <person name="Schwarz E.M."/>
        </authorList>
    </citation>
    <scope>NUCLEOTIDE SEQUENCE [LARGE SCALE GENOMIC DNA]</scope>
    <source>
        <strain evidence="1 2">Aroian</strain>
        <tissue evidence="1">Whole animal</tissue>
    </source>
</reference>
<protein>
    <submittedName>
        <fullName evidence="1">Uncharacterized protein</fullName>
    </submittedName>
</protein>
<gene>
    <name evidence="1" type="primary">Necator_chrI.g678</name>
    <name evidence="1" type="ORF">RB195_004556</name>
</gene>
<dbReference type="Proteomes" id="UP001303046">
    <property type="component" value="Unassembled WGS sequence"/>
</dbReference>
<dbReference type="EMBL" id="JAVFWL010000001">
    <property type="protein sequence ID" value="KAK6726310.1"/>
    <property type="molecule type" value="Genomic_DNA"/>
</dbReference>
<name>A0ABR1BKC2_NECAM</name>
<sequence length="129" mass="14645">MRSRQHPIQVKPVNRLLNAQSRRFERSTLPNCIELRVVLIQLHESTQRSSPSQLGAIALAENLKWDSIRELEIPNGLDGHFSSEFTGSGRPCRVIMGVGRQVETDYETTSLIYELHCFNSNVQNGKRPS</sequence>
<evidence type="ECO:0000313" key="1">
    <source>
        <dbReference type="EMBL" id="KAK6726310.1"/>
    </source>
</evidence>
<comment type="caution">
    <text evidence="1">The sequence shown here is derived from an EMBL/GenBank/DDBJ whole genome shotgun (WGS) entry which is preliminary data.</text>
</comment>
<proteinExistence type="predicted"/>
<keyword evidence="2" id="KW-1185">Reference proteome</keyword>
<evidence type="ECO:0000313" key="2">
    <source>
        <dbReference type="Proteomes" id="UP001303046"/>
    </source>
</evidence>